<sequence length="367" mass="42904">MEGRLYLEYNHDDPNNQKTFEEKQNKTINNYWINMGFINSQHFHTLNPIYSKGDIYQDIMESNAKFFGHPRDPKIPIYSLDGTCCTGKTSLVGKYPNIKTNTSLNSIGMNTNPASALGYYFSSLKLMNEFVNENKLIDDLIFSDRTPWNNFLWALIWKLLAVMSAENVSIQAKMGYSNSYTYMNALENNTLVYSDYVLNLWSQIMDSVHTEVWLELINTTIPIFLVDSNEDDVYKRLIQRNTGSDLERSKWVHYIAVQNYAYTYLAQKFPKHICIIDINRYKNMNHADVLEAVEDVLKNYNMLDYSNWTPLKFDEDNTNMFPCAKFNNTGKRYQRLRPIAMDSFYSHLKRAYADNQDIGSSNKKQKI</sequence>
<reference evidence="1" key="1">
    <citation type="journal article" date="2021" name="Viruses">
        <title>Identification and Full Characterisation of Two Novel Crustacean Infecting Members of the Family Nudiviridae Provides Support for Two Subfamilies.</title>
        <authorList>
            <person name="Bateman K.S."/>
            <person name="Kerr R."/>
            <person name="Stentiford G.D."/>
            <person name="Bean T.P."/>
            <person name="Hooper C."/>
            <person name="Van Eynde B."/>
            <person name="Delbare D."/>
            <person name="Bojko J."/>
            <person name="Christiaens O."/>
            <person name="Taning C.N.T."/>
            <person name="Smagghe G."/>
            <person name="van Oers M.M."/>
            <person name="van Aerle R."/>
        </authorList>
    </citation>
    <scope>NUCLEOTIDE SEQUENCE</scope>
    <source>
        <strain evidence="1">AN2</strain>
    </source>
</reference>
<protein>
    <submittedName>
        <fullName evidence="1">TK3</fullName>
    </submittedName>
</protein>
<proteinExistence type="predicted"/>
<accession>A0AAE8Y180</accession>
<organism evidence="1 2">
    <name type="scientific">Carcinus maenas nudivirus</name>
    <dbReference type="NCBI Taxonomy" id="2880837"/>
    <lineage>
        <taxon>Viruses</taxon>
        <taxon>Viruses incertae sedis</taxon>
        <taxon>Naldaviricetes</taxon>
        <taxon>Lefavirales</taxon>
        <taxon>Nudiviridae</taxon>
        <taxon>Gammanudivirus</taxon>
        <taxon>Gammanudivirus cameanadis</taxon>
    </lineage>
</organism>
<gene>
    <name evidence="1" type="ORF">CmNV_033</name>
</gene>
<dbReference type="InterPro" id="IPR027417">
    <property type="entry name" value="P-loop_NTPase"/>
</dbReference>
<dbReference type="EMBL" id="MZ311578">
    <property type="protein sequence ID" value="UBZ25623.1"/>
    <property type="molecule type" value="Genomic_DNA"/>
</dbReference>
<evidence type="ECO:0000313" key="2">
    <source>
        <dbReference type="Proteomes" id="UP000830962"/>
    </source>
</evidence>
<keyword evidence="2" id="KW-1185">Reference proteome</keyword>
<evidence type="ECO:0000313" key="1">
    <source>
        <dbReference type="EMBL" id="UBZ25623.1"/>
    </source>
</evidence>
<name>A0AAE8Y180_9VIRU</name>
<dbReference type="SUPFAM" id="SSF52540">
    <property type="entry name" value="P-loop containing nucleoside triphosphate hydrolases"/>
    <property type="match status" value="1"/>
</dbReference>
<dbReference type="Proteomes" id="UP000830962">
    <property type="component" value="Segment"/>
</dbReference>